<keyword evidence="2" id="KW-0333">Golgi apparatus</keyword>
<evidence type="ECO:0000313" key="7">
    <source>
        <dbReference type="Proteomes" id="UP000194236"/>
    </source>
</evidence>
<feature type="compositionally biased region" description="Low complexity" evidence="4">
    <location>
        <begin position="232"/>
        <end position="246"/>
    </location>
</feature>
<name>A0A1Y3BGT2_EURMA</name>
<comment type="caution">
    <text evidence="6">The sequence shown here is derived from an EMBL/GenBank/DDBJ whole genome shotgun (WGS) entry which is preliminary data.</text>
</comment>
<feature type="non-terminal residue" evidence="6">
    <location>
        <position position="1"/>
    </location>
</feature>
<dbReference type="GO" id="GO:0045056">
    <property type="term" value="P:transcytosis"/>
    <property type="evidence" value="ECO:0007669"/>
    <property type="project" value="TreeGrafter"/>
</dbReference>
<dbReference type="GO" id="GO:0012507">
    <property type="term" value="C:ER to Golgi transport vesicle membrane"/>
    <property type="evidence" value="ECO:0007669"/>
    <property type="project" value="TreeGrafter"/>
</dbReference>
<evidence type="ECO:0000313" key="6">
    <source>
        <dbReference type="EMBL" id="OTF80072.1"/>
    </source>
</evidence>
<reference evidence="6 7" key="1">
    <citation type="submission" date="2017-03" db="EMBL/GenBank/DDBJ databases">
        <title>Genome Survey of Euroglyphus maynei.</title>
        <authorList>
            <person name="Arlian L.G."/>
            <person name="Morgan M.S."/>
            <person name="Rider S.D."/>
        </authorList>
    </citation>
    <scope>NUCLEOTIDE SEQUENCE [LARGE SCALE GENOMIC DNA]</scope>
    <source>
        <strain evidence="6">Arlian Lab</strain>
        <tissue evidence="6">Whole body</tissue>
    </source>
</reference>
<accession>A0A1Y3BGT2</accession>
<dbReference type="GO" id="GO:0006888">
    <property type="term" value="P:endoplasmic reticulum to Golgi vesicle-mediated transport"/>
    <property type="evidence" value="ECO:0007669"/>
    <property type="project" value="TreeGrafter"/>
</dbReference>
<feature type="non-terminal residue" evidence="6">
    <location>
        <position position="252"/>
    </location>
</feature>
<evidence type="ECO:0000256" key="2">
    <source>
        <dbReference type="ARBA" id="ARBA00023034"/>
    </source>
</evidence>
<feature type="region of interest" description="Disordered" evidence="4">
    <location>
        <begin position="225"/>
        <end position="252"/>
    </location>
</feature>
<dbReference type="EMBL" id="MUJZ01020021">
    <property type="protein sequence ID" value="OTF80072.1"/>
    <property type="molecule type" value="Genomic_DNA"/>
</dbReference>
<feature type="domain" description="Vesicle tethering protein Uso1/P115-like head" evidence="5">
    <location>
        <begin position="2"/>
        <end position="111"/>
    </location>
</feature>
<protein>
    <recommendedName>
        <fullName evidence="5">Vesicle tethering protein Uso1/P115-like head domain-containing protein</fullName>
    </recommendedName>
</protein>
<dbReference type="OrthoDB" id="198977at2759"/>
<dbReference type="Gene3D" id="1.25.10.10">
    <property type="entry name" value="Leucine-rich Repeat Variant"/>
    <property type="match status" value="1"/>
</dbReference>
<dbReference type="Proteomes" id="UP000194236">
    <property type="component" value="Unassembled WGS sequence"/>
</dbReference>
<evidence type="ECO:0000256" key="3">
    <source>
        <dbReference type="SAM" id="Coils"/>
    </source>
</evidence>
<dbReference type="PANTHER" id="PTHR10013">
    <property type="entry name" value="GENERAL VESICULAR TRANSPORT FACTOR P115"/>
    <property type="match status" value="1"/>
</dbReference>
<dbReference type="InterPro" id="IPR006953">
    <property type="entry name" value="Vesicle_Uso1_P115_head"/>
</dbReference>
<dbReference type="GO" id="GO:0006886">
    <property type="term" value="P:intracellular protein transport"/>
    <property type="evidence" value="ECO:0007669"/>
    <property type="project" value="InterPro"/>
</dbReference>
<dbReference type="GO" id="GO:0048211">
    <property type="term" value="P:Golgi vesicle docking"/>
    <property type="evidence" value="ECO:0007669"/>
    <property type="project" value="TreeGrafter"/>
</dbReference>
<organism evidence="6 7">
    <name type="scientific">Euroglyphus maynei</name>
    <name type="common">Mayne's house dust mite</name>
    <dbReference type="NCBI Taxonomy" id="6958"/>
    <lineage>
        <taxon>Eukaryota</taxon>
        <taxon>Metazoa</taxon>
        <taxon>Ecdysozoa</taxon>
        <taxon>Arthropoda</taxon>
        <taxon>Chelicerata</taxon>
        <taxon>Arachnida</taxon>
        <taxon>Acari</taxon>
        <taxon>Acariformes</taxon>
        <taxon>Sarcoptiformes</taxon>
        <taxon>Astigmata</taxon>
        <taxon>Psoroptidia</taxon>
        <taxon>Analgoidea</taxon>
        <taxon>Pyroglyphidae</taxon>
        <taxon>Pyroglyphinae</taxon>
        <taxon>Euroglyphus</taxon>
    </lineage>
</organism>
<gene>
    <name evidence="6" type="ORF">BLA29_007827</name>
</gene>
<keyword evidence="3" id="KW-0175">Coiled coil</keyword>
<comment type="subcellular location">
    <subcellularLocation>
        <location evidence="1">Golgi apparatus</location>
    </subcellularLocation>
</comment>
<keyword evidence="7" id="KW-1185">Reference proteome</keyword>
<proteinExistence type="predicted"/>
<dbReference type="GO" id="GO:0005795">
    <property type="term" value="C:Golgi stack"/>
    <property type="evidence" value="ECO:0007669"/>
    <property type="project" value="TreeGrafter"/>
</dbReference>
<dbReference type="AlphaFoldDB" id="A0A1Y3BGT2"/>
<evidence type="ECO:0000259" key="5">
    <source>
        <dbReference type="Pfam" id="PF04869"/>
    </source>
</evidence>
<evidence type="ECO:0000256" key="4">
    <source>
        <dbReference type="SAM" id="MobiDB-lite"/>
    </source>
</evidence>
<sequence>TNVPYLTSQVGLIESDDVELIVQGLCAFLLGICLCYNDNSVPSFSKDNLCQLITNRIGREIFIDKLSLISKNEKFSQAIQKPQLAYQKASDVLFDYEFCNLFRKQEPIILNIIQPTTNDSNQNSESTLSNEDHKLSIKYKELIRQQDEQLTSLKKQTTELKAENEFLQRQLNEQHSIIQQLRDQLALLKAQRSIYDPMAAVTSSQYPSPIVSSAEMSSTSFLSNAAVSSGATNNSNQTFNNQQQTNDSHSNQ</sequence>
<dbReference type="InterPro" id="IPR024095">
    <property type="entry name" value="Vesicle_P115"/>
</dbReference>
<dbReference type="GO" id="GO:0005783">
    <property type="term" value="C:endoplasmic reticulum"/>
    <property type="evidence" value="ECO:0007669"/>
    <property type="project" value="TreeGrafter"/>
</dbReference>
<dbReference type="Pfam" id="PF04869">
    <property type="entry name" value="Uso1_p115_head"/>
    <property type="match status" value="1"/>
</dbReference>
<dbReference type="GO" id="GO:0048280">
    <property type="term" value="P:vesicle fusion with Golgi apparatus"/>
    <property type="evidence" value="ECO:0007669"/>
    <property type="project" value="InterPro"/>
</dbReference>
<dbReference type="InterPro" id="IPR011989">
    <property type="entry name" value="ARM-like"/>
</dbReference>
<evidence type="ECO:0000256" key="1">
    <source>
        <dbReference type="ARBA" id="ARBA00004555"/>
    </source>
</evidence>
<feature type="coiled-coil region" evidence="3">
    <location>
        <begin position="143"/>
        <end position="191"/>
    </location>
</feature>
<dbReference type="PANTHER" id="PTHR10013:SF0">
    <property type="entry name" value="GENERAL VESICULAR TRANSPORT FACTOR P115"/>
    <property type="match status" value="1"/>
</dbReference>
<dbReference type="GO" id="GO:0000139">
    <property type="term" value="C:Golgi membrane"/>
    <property type="evidence" value="ECO:0007669"/>
    <property type="project" value="InterPro"/>
</dbReference>